<reference evidence="1 2" key="1">
    <citation type="submission" date="2019-08" db="EMBL/GenBank/DDBJ databases">
        <title>Whole genome of Aphis craccivora.</title>
        <authorList>
            <person name="Voronova N.V."/>
            <person name="Shulinski R.S."/>
            <person name="Bandarenka Y.V."/>
            <person name="Zhorov D.G."/>
            <person name="Warner D."/>
        </authorList>
    </citation>
    <scope>NUCLEOTIDE SEQUENCE [LARGE SCALE GENOMIC DNA]</scope>
    <source>
        <strain evidence="1">180601</strain>
        <tissue evidence="1">Whole Body</tissue>
    </source>
</reference>
<evidence type="ECO:0000313" key="1">
    <source>
        <dbReference type="EMBL" id="KAF0767437.1"/>
    </source>
</evidence>
<name>A0A6G0ZA08_APHCR</name>
<protein>
    <submittedName>
        <fullName evidence="1">RNase H domain-containing protein</fullName>
    </submittedName>
</protein>
<dbReference type="OrthoDB" id="6628616at2759"/>
<dbReference type="Proteomes" id="UP000478052">
    <property type="component" value="Unassembled WGS sequence"/>
</dbReference>
<gene>
    <name evidence="1" type="ORF">FWK35_00008452</name>
</gene>
<dbReference type="EMBL" id="VUJU01000968">
    <property type="protein sequence ID" value="KAF0767437.1"/>
    <property type="molecule type" value="Genomic_DNA"/>
</dbReference>
<proteinExistence type="predicted"/>
<accession>A0A6G0ZA08</accession>
<keyword evidence="2" id="KW-1185">Reference proteome</keyword>
<evidence type="ECO:0000313" key="2">
    <source>
        <dbReference type="Proteomes" id="UP000478052"/>
    </source>
</evidence>
<organism evidence="1 2">
    <name type="scientific">Aphis craccivora</name>
    <name type="common">Cowpea aphid</name>
    <dbReference type="NCBI Taxonomy" id="307492"/>
    <lineage>
        <taxon>Eukaryota</taxon>
        <taxon>Metazoa</taxon>
        <taxon>Ecdysozoa</taxon>
        <taxon>Arthropoda</taxon>
        <taxon>Hexapoda</taxon>
        <taxon>Insecta</taxon>
        <taxon>Pterygota</taxon>
        <taxon>Neoptera</taxon>
        <taxon>Paraneoptera</taxon>
        <taxon>Hemiptera</taxon>
        <taxon>Sternorrhyncha</taxon>
        <taxon>Aphidomorpha</taxon>
        <taxon>Aphidoidea</taxon>
        <taxon>Aphididae</taxon>
        <taxon>Aphidini</taxon>
        <taxon>Aphis</taxon>
        <taxon>Aphis</taxon>
    </lineage>
</organism>
<sequence length="144" mass="16664">MKYMIKISNQPKHISSSNFHQHFLNTKAQILSTIFENFNRIKKNINLNIDLTNKSSFPIQASWTWSPEINTDLLKYNKKTTTNSFIVSLFYEFVNLLYHDYTLIYTDASKSINGTGFAIVDGPQVKIFQLPYFSSIFTAEAYAL</sequence>
<dbReference type="AlphaFoldDB" id="A0A6G0ZA08"/>
<comment type="caution">
    <text evidence="1">The sequence shown here is derived from an EMBL/GenBank/DDBJ whole genome shotgun (WGS) entry which is preliminary data.</text>
</comment>